<accession>A0A6L2LF98</accession>
<gene>
    <name evidence="1" type="ORF">Tci_032469</name>
</gene>
<reference evidence="1" key="1">
    <citation type="journal article" date="2019" name="Sci. Rep.">
        <title>Draft genome of Tanacetum cinerariifolium, the natural source of mosquito coil.</title>
        <authorList>
            <person name="Yamashiro T."/>
            <person name="Shiraishi A."/>
            <person name="Satake H."/>
            <person name="Nakayama K."/>
        </authorList>
    </citation>
    <scope>NUCLEOTIDE SEQUENCE</scope>
</reference>
<sequence>MYTWCPWLYLINNKGTKHKVWLKKVGNKMVFINLLNNTVLLVLFDDSGIALCLENVPSMPLNQDLPFVRGLHDKDKRMEQECDWVNHDEHDNEERCFYAPILAYVSDRKGLERVMALRESGDDY</sequence>
<dbReference type="AlphaFoldDB" id="A0A6L2LF98"/>
<protein>
    <submittedName>
        <fullName evidence="1">Uncharacterized protein</fullName>
    </submittedName>
</protein>
<organism evidence="1">
    <name type="scientific">Tanacetum cinerariifolium</name>
    <name type="common">Dalmatian daisy</name>
    <name type="synonym">Chrysanthemum cinerariifolium</name>
    <dbReference type="NCBI Taxonomy" id="118510"/>
    <lineage>
        <taxon>Eukaryota</taxon>
        <taxon>Viridiplantae</taxon>
        <taxon>Streptophyta</taxon>
        <taxon>Embryophyta</taxon>
        <taxon>Tracheophyta</taxon>
        <taxon>Spermatophyta</taxon>
        <taxon>Magnoliopsida</taxon>
        <taxon>eudicotyledons</taxon>
        <taxon>Gunneridae</taxon>
        <taxon>Pentapetalae</taxon>
        <taxon>asterids</taxon>
        <taxon>campanulids</taxon>
        <taxon>Asterales</taxon>
        <taxon>Asteraceae</taxon>
        <taxon>Asteroideae</taxon>
        <taxon>Anthemideae</taxon>
        <taxon>Anthemidinae</taxon>
        <taxon>Tanacetum</taxon>
    </lineage>
</organism>
<name>A0A6L2LF98_TANCI</name>
<evidence type="ECO:0000313" key="1">
    <source>
        <dbReference type="EMBL" id="GEU60491.1"/>
    </source>
</evidence>
<proteinExistence type="predicted"/>
<comment type="caution">
    <text evidence="1">The sequence shown here is derived from an EMBL/GenBank/DDBJ whole genome shotgun (WGS) entry which is preliminary data.</text>
</comment>
<dbReference type="EMBL" id="BKCJ010004344">
    <property type="protein sequence ID" value="GEU60491.1"/>
    <property type="molecule type" value="Genomic_DNA"/>
</dbReference>